<reference evidence="1" key="1">
    <citation type="submission" date="2018-02" db="EMBL/GenBank/DDBJ databases">
        <title>Rhizophora mucronata_Transcriptome.</title>
        <authorList>
            <person name="Meera S.P."/>
            <person name="Sreeshan A."/>
            <person name="Augustine A."/>
        </authorList>
    </citation>
    <scope>NUCLEOTIDE SEQUENCE</scope>
    <source>
        <tissue evidence="1">Leaf</tissue>
    </source>
</reference>
<accession>A0A2P2N705</accession>
<proteinExistence type="predicted"/>
<dbReference type="EMBL" id="GGEC01057736">
    <property type="protein sequence ID" value="MBX38220.1"/>
    <property type="molecule type" value="Transcribed_RNA"/>
</dbReference>
<organism evidence="1">
    <name type="scientific">Rhizophora mucronata</name>
    <name type="common">Asiatic mangrove</name>
    <dbReference type="NCBI Taxonomy" id="61149"/>
    <lineage>
        <taxon>Eukaryota</taxon>
        <taxon>Viridiplantae</taxon>
        <taxon>Streptophyta</taxon>
        <taxon>Embryophyta</taxon>
        <taxon>Tracheophyta</taxon>
        <taxon>Spermatophyta</taxon>
        <taxon>Magnoliopsida</taxon>
        <taxon>eudicotyledons</taxon>
        <taxon>Gunneridae</taxon>
        <taxon>Pentapetalae</taxon>
        <taxon>rosids</taxon>
        <taxon>fabids</taxon>
        <taxon>Malpighiales</taxon>
        <taxon>Rhizophoraceae</taxon>
        <taxon>Rhizophora</taxon>
    </lineage>
</organism>
<name>A0A2P2N705_RHIMU</name>
<evidence type="ECO:0000313" key="1">
    <source>
        <dbReference type="EMBL" id="MBX38220.1"/>
    </source>
</evidence>
<protein>
    <submittedName>
        <fullName evidence="1">Uncharacterized protein</fullName>
    </submittedName>
</protein>
<sequence length="34" mass="3880">MLFNVAIYVCCNDLCSLPVASNYSFSFFEKETHS</sequence>
<dbReference type="AlphaFoldDB" id="A0A2P2N705"/>